<dbReference type="OrthoDB" id="8194677at2759"/>
<keyword evidence="7 11" id="KW-0175">Coiled coil</keyword>
<feature type="coiled-coil region" evidence="11">
    <location>
        <begin position="141"/>
        <end position="171"/>
    </location>
</feature>
<keyword evidence="15" id="KW-1185">Reference proteome</keyword>
<evidence type="ECO:0000256" key="3">
    <source>
        <dbReference type="ARBA" id="ARBA00005498"/>
    </source>
</evidence>
<dbReference type="Pfam" id="PF03800">
    <property type="entry name" value="Nuf2"/>
    <property type="match status" value="1"/>
</dbReference>
<dbReference type="GO" id="GO:0051301">
    <property type="term" value="P:cell division"/>
    <property type="evidence" value="ECO:0007669"/>
    <property type="project" value="UniProtKB-KW"/>
</dbReference>
<keyword evidence="4" id="KW-0158">Chromosome</keyword>
<dbReference type="AlphaFoldDB" id="A0A8H5G451"/>
<dbReference type="GO" id="GO:0005634">
    <property type="term" value="C:nucleus"/>
    <property type="evidence" value="ECO:0007669"/>
    <property type="project" value="UniProtKB-SubCell"/>
</dbReference>
<evidence type="ECO:0000256" key="6">
    <source>
        <dbReference type="ARBA" id="ARBA00022776"/>
    </source>
</evidence>
<dbReference type="Proteomes" id="UP000559027">
    <property type="component" value="Unassembled WGS sequence"/>
</dbReference>
<protein>
    <recommendedName>
        <fullName evidence="16">Kinetochore protein NUF2</fullName>
    </recommendedName>
</protein>
<organism evidence="14 15">
    <name type="scientific">Leucocoprinus leucothites</name>
    <dbReference type="NCBI Taxonomy" id="201217"/>
    <lineage>
        <taxon>Eukaryota</taxon>
        <taxon>Fungi</taxon>
        <taxon>Dikarya</taxon>
        <taxon>Basidiomycota</taxon>
        <taxon>Agaricomycotina</taxon>
        <taxon>Agaricomycetes</taxon>
        <taxon>Agaricomycetidae</taxon>
        <taxon>Agaricales</taxon>
        <taxon>Agaricineae</taxon>
        <taxon>Agaricaceae</taxon>
        <taxon>Leucocoprinus</taxon>
    </lineage>
</organism>
<feature type="domain" description="Nuf2 DHR10-like" evidence="13">
    <location>
        <begin position="262"/>
        <end position="375"/>
    </location>
</feature>
<keyword evidence="6" id="KW-0498">Mitosis</keyword>
<keyword evidence="8" id="KW-0539">Nucleus</keyword>
<dbReference type="GO" id="GO:0031262">
    <property type="term" value="C:Ndc80 complex"/>
    <property type="evidence" value="ECO:0007669"/>
    <property type="project" value="InterPro"/>
</dbReference>
<keyword evidence="5" id="KW-0132">Cell division</keyword>
<dbReference type="Pfam" id="PF18595">
    <property type="entry name" value="Nuf2_DHR10-like"/>
    <property type="match status" value="1"/>
</dbReference>
<evidence type="ECO:0000259" key="13">
    <source>
        <dbReference type="Pfam" id="PF18595"/>
    </source>
</evidence>
<evidence type="ECO:0000313" key="15">
    <source>
        <dbReference type="Proteomes" id="UP000559027"/>
    </source>
</evidence>
<keyword evidence="10" id="KW-0137">Centromere</keyword>
<dbReference type="EMBL" id="JAACJO010000005">
    <property type="protein sequence ID" value="KAF5357895.1"/>
    <property type="molecule type" value="Genomic_DNA"/>
</dbReference>
<comment type="subcellular location">
    <subcellularLocation>
        <location evidence="2">Chromosome</location>
        <location evidence="2">Centromere</location>
    </subcellularLocation>
    <subcellularLocation>
        <location evidence="1">Nucleus</location>
    </subcellularLocation>
</comment>
<evidence type="ECO:0000256" key="8">
    <source>
        <dbReference type="ARBA" id="ARBA00023242"/>
    </source>
</evidence>
<evidence type="ECO:0000313" key="14">
    <source>
        <dbReference type="EMBL" id="KAF5357895.1"/>
    </source>
</evidence>
<comment type="similarity">
    <text evidence="3">Belongs to the NUF2 family.</text>
</comment>
<evidence type="ECO:0000256" key="7">
    <source>
        <dbReference type="ARBA" id="ARBA00023054"/>
    </source>
</evidence>
<reference evidence="14 15" key="1">
    <citation type="journal article" date="2020" name="ISME J.">
        <title>Uncovering the hidden diversity of litter-decomposition mechanisms in mushroom-forming fungi.</title>
        <authorList>
            <person name="Floudas D."/>
            <person name="Bentzer J."/>
            <person name="Ahren D."/>
            <person name="Johansson T."/>
            <person name="Persson P."/>
            <person name="Tunlid A."/>
        </authorList>
    </citation>
    <scope>NUCLEOTIDE SEQUENCE [LARGE SCALE GENOMIC DNA]</scope>
    <source>
        <strain evidence="14 15">CBS 146.42</strain>
    </source>
</reference>
<evidence type="ECO:0000256" key="10">
    <source>
        <dbReference type="ARBA" id="ARBA00023328"/>
    </source>
</evidence>
<evidence type="ECO:0000256" key="11">
    <source>
        <dbReference type="SAM" id="Coils"/>
    </source>
</evidence>
<evidence type="ECO:0000259" key="12">
    <source>
        <dbReference type="Pfam" id="PF03800"/>
    </source>
</evidence>
<gene>
    <name evidence="14" type="ORF">D9756_001783</name>
</gene>
<comment type="caution">
    <text evidence="14">The sequence shown here is derived from an EMBL/GenBank/DDBJ whole genome shotgun (WGS) entry which is preliminary data.</text>
</comment>
<name>A0A8H5G451_9AGAR</name>
<proteinExistence type="inferred from homology"/>
<dbReference type="InterPro" id="IPR041112">
    <property type="entry name" value="Nuf2_DHR10-like"/>
</dbReference>
<evidence type="ECO:0000256" key="4">
    <source>
        <dbReference type="ARBA" id="ARBA00022454"/>
    </source>
</evidence>
<evidence type="ECO:0000256" key="2">
    <source>
        <dbReference type="ARBA" id="ARBA00004584"/>
    </source>
</evidence>
<feature type="domain" description="Kinetochore protein Nuf2 N-terminal" evidence="12">
    <location>
        <begin position="5"/>
        <end position="137"/>
    </location>
</feature>
<evidence type="ECO:0000256" key="1">
    <source>
        <dbReference type="ARBA" id="ARBA00004123"/>
    </source>
</evidence>
<dbReference type="InterPro" id="IPR005549">
    <property type="entry name" value="Kinetochore_Nuf2_N"/>
</dbReference>
<accession>A0A8H5G451</accession>
<evidence type="ECO:0000256" key="9">
    <source>
        <dbReference type="ARBA" id="ARBA00023306"/>
    </source>
</evidence>
<keyword evidence="9" id="KW-0131">Cell cycle</keyword>
<dbReference type="Gene3D" id="1.10.418.60">
    <property type="entry name" value="Ncd80 complex, Nuf2 subunit"/>
    <property type="match status" value="1"/>
</dbReference>
<dbReference type="InterPro" id="IPR038275">
    <property type="entry name" value="Nuf2_N_sf"/>
</dbReference>
<evidence type="ECO:0008006" key="16">
    <source>
        <dbReference type="Google" id="ProtNLM"/>
    </source>
</evidence>
<feature type="coiled-coil region" evidence="11">
    <location>
        <begin position="293"/>
        <end position="429"/>
    </location>
</feature>
<sequence length="446" mass="51660">MPKGIFPNMNVPEIITALGGWGLSVRAEQLAHPTADFVEGVYCACLQQVTGLTYESLRDPVSTSISSLELENEQDLYSAAFSNNLVLYHLTRFAKAAQVEDFSAKDLFAPDKMRTLVLLSAFINFVKFTEQFCDQFVKDRREHAEKILVEREEAVEELEKVEHEIQAIKTKLAEDEPRCEVLRRDNDVLRTKMFEIKNQQGQTLSEIEKLKAEKDSLVRQRLKESLAEEIANTNDAVQRMQGRVVQSPDRIKKRISQMTLDTAEERRTIAANESKARDLQTKVNALLAIEKDVRSCVEQLNTVEKEVRSLQDTLQSLNDAKVQLEDRTIEKSEMRSRRERVQKQLVNAHEKLERAQKHAEDRKQANERTIIRLKAEYEQMAIERRDNDKQLEELRTEANNIQSQMVDHLKKSEAELNELLAEYWKLRHETDVYMETLANKLNMQVT</sequence>
<evidence type="ECO:0000256" key="5">
    <source>
        <dbReference type="ARBA" id="ARBA00022618"/>
    </source>
</evidence>